<keyword evidence="1" id="KW-0812">Transmembrane</keyword>
<feature type="non-terminal residue" evidence="2">
    <location>
        <position position="134"/>
    </location>
</feature>
<sequence length="134" mass="15345">MARQKNKILMFLFSLIPGAGQMYMGFMKQGLSLMTIFATLCAVGIWLDIKPLLFFAPIILLYSFFDATNKNSMDAEAFKKLEDHYLWGDDWMDWSEGLKDSISRRDGKKAMGTVLYIVAACMIWSVVKYFADII</sequence>
<evidence type="ECO:0000313" key="2">
    <source>
        <dbReference type="EMBL" id="EKC70209.1"/>
    </source>
</evidence>
<feature type="transmembrane region" description="Helical" evidence="1">
    <location>
        <begin position="113"/>
        <end position="131"/>
    </location>
</feature>
<keyword evidence="1" id="KW-1133">Transmembrane helix</keyword>
<comment type="caution">
    <text evidence="2">The sequence shown here is derived from an EMBL/GenBank/DDBJ whole genome shotgun (WGS) entry which is preliminary data.</text>
</comment>
<feature type="transmembrane region" description="Helical" evidence="1">
    <location>
        <begin position="36"/>
        <end position="65"/>
    </location>
</feature>
<evidence type="ECO:0000256" key="1">
    <source>
        <dbReference type="SAM" id="Phobius"/>
    </source>
</evidence>
<proteinExistence type="predicted"/>
<organism evidence="2">
    <name type="scientific">human gut metagenome</name>
    <dbReference type="NCBI Taxonomy" id="408170"/>
    <lineage>
        <taxon>unclassified sequences</taxon>
        <taxon>metagenomes</taxon>
        <taxon>organismal metagenomes</taxon>
    </lineage>
</organism>
<reference evidence="2" key="1">
    <citation type="journal article" date="2013" name="Environ. Microbiol.">
        <title>Microbiota from the distal guts of lean and obese adolescents exhibit partial functional redundancy besides clear differences in community structure.</title>
        <authorList>
            <person name="Ferrer M."/>
            <person name="Ruiz A."/>
            <person name="Lanza F."/>
            <person name="Haange S.B."/>
            <person name="Oberbach A."/>
            <person name="Till H."/>
            <person name="Bargiela R."/>
            <person name="Campoy C."/>
            <person name="Segura M.T."/>
            <person name="Richter M."/>
            <person name="von Bergen M."/>
            <person name="Seifert J."/>
            <person name="Suarez A."/>
        </authorList>
    </citation>
    <scope>NUCLEOTIDE SEQUENCE</scope>
</reference>
<dbReference type="AlphaFoldDB" id="K1TRM9"/>
<name>K1TRM9_9ZZZZ</name>
<keyword evidence="1" id="KW-0472">Membrane</keyword>
<gene>
    <name evidence="2" type="ORF">LEA_07897</name>
</gene>
<accession>K1TRM9</accession>
<dbReference type="EMBL" id="AJWY01005225">
    <property type="protein sequence ID" value="EKC70209.1"/>
    <property type="molecule type" value="Genomic_DNA"/>
</dbReference>
<protein>
    <submittedName>
        <fullName evidence="2">Multi-TM2 domain protein</fullName>
    </submittedName>
</protein>